<dbReference type="RefSeq" id="WP_161315132.1">
    <property type="nucleotide sequence ID" value="NZ_WTUW01000002.1"/>
</dbReference>
<name>A0A6L8W673_9PROT</name>
<dbReference type="Proteomes" id="UP000476030">
    <property type="component" value="Unassembled WGS sequence"/>
</dbReference>
<evidence type="ECO:0000313" key="3">
    <source>
        <dbReference type="EMBL" id="MZR30558.1"/>
    </source>
</evidence>
<dbReference type="SMART" id="SM00758">
    <property type="entry name" value="PA14"/>
    <property type="match status" value="1"/>
</dbReference>
<proteinExistence type="predicted"/>
<dbReference type="InterPro" id="IPR037524">
    <property type="entry name" value="PA14/GLEYA"/>
</dbReference>
<protein>
    <recommendedName>
        <fullName evidence="2">PA14 domain-containing protein</fullName>
    </recommendedName>
</protein>
<dbReference type="SUPFAM" id="SSF56988">
    <property type="entry name" value="Anthrax protective antigen"/>
    <property type="match status" value="1"/>
</dbReference>
<dbReference type="PROSITE" id="PS51820">
    <property type="entry name" value="PA14"/>
    <property type="match status" value="1"/>
</dbReference>
<evidence type="ECO:0000256" key="1">
    <source>
        <dbReference type="SAM" id="SignalP"/>
    </source>
</evidence>
<accession>A0A6L8W673</accession>
<feature type="domain" description="PA14" evidence="2">
    <location>
        <begin position="49"/>
        <end position="199"/>
    </location>
</feature>
<organism evidence="3 4">
    <name type="scientific">Sneathiella litorea</name>
    <dbReference type="NCBI Taxonomy" id="2606216"/>
    <lineage>
        <taxon>Bacteria</taxon>
        <taxon>Pseudomonadati</taxon>
        <taxon>Pseudomonadota</taxon>
        <taxon>Alphaproteobacteria</taxon>
        <taxon>Sneathiellales</taxon>
        <taxon>Sneathiellaceae</taxon>
        <taxon>Sneathiella</taxon>
    </lineage>
</organism>
<gene>
    <name evidence="3" type="ORF">GQE98_07920</name>
</gene>
<feature type="signal peptide" evidence="1">
    <location>
        <begin position="1"/>
        <end position="30"/>
    </location>
</feature>
<sequence>MNKVCGKGNLRQLAYMAVLMLSIVMLPVFAQAETFTGLKPASPQPDPANLKPGLAVTYYGVKVNSIRELEENMGYMDGKPGTPLPMLNYQVGAGNVLTSNSNDMVGAIIKGFIKMEQPGRYVFMVHSNDGVWIAIGDKLIYEDPDVHADRFSDEIIVEISEPGWYPIHIKYFEKKNTATLELYWEAPGHGEMDYVPAEAFSHIGE</sequence>
<dbReference type="Gene3D" id="3.90.182.10">
    <property type="entry name" value="Toxin - Anthrax Protective Antigen,domain 1"/>
    <property type="match status" value="1"/>
</dbReference>
<keyword evidence="1" id="KW-0732">Signal</keyword>
<reference evidence="3 4" key="1">
    <citation type="submission" date="2019-12" db="EMBL/GenBank/DDBJ databases">
        <title>Snethiella sp. nov. sp. isolated from sea sand.</title>
        <authorList>
            <person name="Kim J."/>
            <person name="Jeong S.E."/>
            <person name="Jung H.S."/>
            <person name="Jeon C.O."/>
        </authorList>
    </citation>
    <scope>NUCLEOTIDE SEQUENCE [LARGE SCALE GENOMIC DNA]</scope>
    <source>
        <strain evidence="3 4">DP05</strain>
    </source>
</reference>
<dbReference type="InterPro" id="IPR011658">
    <property type="entry name" value="PA14_dom"/>
</dbReference>
<feature type="chain" id="PRO_5026822755" description="PA14 domain-containing protein" evidence="1">
    <location>
        <begin position="31"/>
        <end position="205"/>
    </location>
</feature>
<evidence type="ECO:0000313" key="4">
    <source>
        <dbReference type="Proteomes" id="UP000476030"/>
    </source>
</evidence>
<dbReference type="AlphaFoldDB" id="A0A6L8W673"/>
<comment type="caution">
    <text evidence="3">The sequence shown here is derived from an EMBL/GenBank/DDBJ whole genome shotgun (WGS) entry which is preliminary data.</text>
</comment>
<dbReference type="EMBL" id="WTUW01000002">
    <property type="protein sequence ID" value="MZR30558.1"/>
    <property type="molecule type" value="Genomic_DNA"/>
</dbReference>
<dbReference type="Pfam" id="PF07691">
    <property type="entry name" value="PA14"/>
    <property type="match status" value="1"/>
</dbReference>
<keyword evidence="4" id="KW-1185">Reference proteome</keyword>
<evidence type="ECO:0000259" key="2">
    <source>
        <dbReference type="PROSITE" id="PS51820"/>
    </source>
</evidence>